<dbReference type="GO" id="GO:0005634">
    <property type="term" value="C:nucleus"/>
    <property type="evidence" value="ECO:0007669"/>
    <property type="project" value="UniProtKB-SubCell"/>
</dbReference>
<dbReference type="PROSITE" id="PS50090">
    <property type="entry name" value="MYB_LIKE"/>
    <property type="match status" value="4"/>
</dbReference>
<evidence type="ECO:0000256" key="5">
    <source>
        <dbReference type="ARBA" id="ARBA00023242"/>
    </source>
</evidence>
<dbReference type="InterPro" id="IPR001005">
    <property type="entry name" value="SANT/Myb"/>
</dbReference>
<dbReference type="GO" id="GO:0003677">
    <property type="term" value="F:DNA binding"/>
    <property type="evidence" value="ECO:0007669"/>
    <property type="project" value="UniProtKB-KW"/>
</dbReference>
<feature type="region of interest" description="Disordered" evidence="6">
    <location>
        <begin position="1"/>
        <end position="35"/>
    </location>
</feature>
<feature type="compositionally biased region" description="Basic and acidic residues" evidence="6">
    <location>
        <begin position="1141"/>
        <end position="1153"/>
    </location>
</feature>
<dbReference type="EMBL" id="JBJKBG010000002">
    <property type="protein sequence ID" value="KAL3748871.1"/>
    <property type="molecule type" value="Genomic_DNA"/>
</dbReference>
<keyword evidence="5" id="KW-0539">Nucleus</keyword>
<feature type="region of interest" description="Disordered" evidence="6">
    <location>
        <begin position="55"/>
        <end position="78"/>
    </location>
</feature>
<feature type="compositionally biased region" description="Low complexity" evidence="6">
    <location>
        <begin position="57"/>
        <end position="67"/>
    </location>
</feature>
<keyword evidence="2" id="KW-0805">Transcription regulation</keyword>
<dbReference type="CDD" id="cd00167">
    <property type="entry name" value="SANT"/>
    <property type="match status" value="5"/>
</dbReference>
<name>A0ABD3LFI2_EUCGL</name>
<evidence type="ECO:0000256" key="6">
    <source>
        <dbReference type="SAM" id="MobiDB-lite"/>
    </source>
</evidence>
<feature type="compositionally biased region" description="Acidic residues" evidence="6">
    <location>
        <begin position="68"/>
        <end position="78"/>
    </location>
</feature>
<sequence>MSHGLGRRGGGSDDDDDDDEVSSGSEDGGASFDEDMEALRRACMLTGADVVRADGLDFAAPDPGSAAADDDDDDDEDDLQLVRRLQERFSADLANPLTLKPLASLHPPPTAAAAAATSDEDEDDFETLRAIQNRFCAYDHSNTENSKNGLSSTGSMSNAMNVDIFGGCKVFPDDEDAHDSNQTLNKDECQPSPIIEWHQPAQKQQGLAKYSSFPKSGQIFIDTLKKNRSCQKLIRSKLIQIEARIEEIKKLKERVKILKDFQISCRQRTGKALSQKKDPRVQLISARKTIKDSKVNDRKVSAVHYGPAENSHVSSYRMALTRFPLSLQRSKWSEVEKENLGKGTKQQFQETLLQISLERFSAPDGDQYGFEDILSSIRDLDITPESIREFLPKVNWDQLASLYIPGRSGAECEARWLNWEDPLINHGRWTVEEDKRLLFSIQEKGINNWFEVAVSLGTKRTPFQCLARYQRSLNPCILKSEWTPDEDAQLRAAVEILGEGDWQAVASALEGRTGTQCSNRWKKTLHPARQRVGRWTADEDKRLRVAVKLFGPKNWMKIADFVPGRTQVQCRERWVNSLDPSLNWNPWTPEEDTMLEAAIAEHGYFWSKIAACLAPRTDNQCRRRWKVVFPNEVPLLREARKVQKAALVRNFVDRESERPALGPGDFLPLPMTSCVSDPDSLNPSMKQKTGLSNLEKVGSRRKRKANRSNAVQVSRSSYNEVDYDELAEHGSSKKTRVTKPFSGKSRHRKQAKYHISQPISTTSVPNGEISEVNGLSCIGEQGKISSRVQKKVDPKKPQINSGLVVKKASCKNDETLAKHGSLLRNKKVTKLQSNEGKPNGHAVDHSSCQLDPTSLIMANDENCQVQGMSDSSRKTKTVTCDQEVGNKRPRVDSQLDLEQAVEIISCNEEERLTRDNTVSKKRKLSNARVRKDNHNERSKDQQSSQPDPSSSLTIKGKNMEARDTANMTEKKNIPSRTQKKLGPEKTRNDGHFHRSEDDVVEDVSAELIASKEHGNYKTYKRRKRNVAPPDTCYSNSECIPALPEKLNRSQPVSIYCEKDGPEQLMTGNEPVSQQVPDTDNCDVTLASLLIKKQKKKAVLTSSEGNGMPSDVDQMPPNAVCRGKEPNLLGPSNGNAPSGGPTREETRNDLAFDREDGDITLAGFLHNKSMNKRP</sequence>
<evidence type="ECO:0000313" key="10">
    <source>
        <dbReference type="Proteomes" id="UP001634007"/>
    </source>
</evidence>
<comment type="caution">
    <text evidence="9">The sequence shown here is derived from an EMBL/GenBank/DDBJ whole genome shotgun (WGS) entry which is preliminary data.</text>
</comment>
<feature type="compositionally biased region" description="Acidic residues" evidence="6">
    <location>
        <begin position="12"/>
        <end position="21"/>
    </location>
</feature>
<feature type="compositionally biased region" description="Polar residues" evidence="6">
    <location>
        <begin position="677"/>
        <end position="692"/>
    </location>
</feature>
<dbReference type="Gene3D" id="1.10.10.60">
    <property type="entry name" value="Homeodomain-like"/>
    <property type="match status" value="4"/>
</dbReference>
<feature type="compositionally biased region" description="Basic and acidic residues" evidence="6">
    <location>
        <begin position="981"/>
        <end position="992"/>
    </location>
</feature>
<feature type="domain" description="Myb-like" evidence="7">
    <location>
        <begin position="579"/>
        <end position="629"/>
    </location>
</feature>
<feature type="domain" description="HTH myb-type" evidence="8">
    <location>
        <begin position="533"/>
        <end position="582"/>
    </location>
</feature>
<dbReference type="Proteomes" id="UP001634007">
    <property type="component" value="Unassembled WGS sequence"/>
</dbReference>
<feature type="region of interest" description="Disordered" evidence="6">
    <location>
        <begin position="1100"/>
        <end position="1173"/>
    </location>
</feature>
<feature type="domain" description="Myb-like" evidence="7">
    <location>
        <begin position="421"/>
        <end position="473"/>
    </location>
</feature>
<dbReference type="SUPFAM" id="SSF46689">
    <property type="entry name" value="Homeodomain-like"/>
    <property type="match status" value="3"/>
</dbReference>
<dbReference type="PROSITE" id="PS51294">
    <property type="entry name" value="HTH_MYB"/>
    <property type="match status" value="4"/>
</dbReference>
<feature type="domain" description="HTH myb-type" evidence="8">
    <location>
        <begin position="421"/>
        <end position="473"/>
    </location>
</feature>
<feature type="domain" description="Myb-like" evidence="7">
    <location>
        <begin position="474"/>
        <end position="525"/>
    </location>
</feature>
<dbReference type="PANTHER" id="PTHR46621:SF1">
    <property type="entry name" value="SNRNA-ACTIVATING PROTEIN COMPLEX SUBUNIT 4"/>
    <property type="match status" value="1"/>
</dbReference>
<reference evidence="9 10" key="1">
    <citation type="submission" date="2024-11" db="EMBL/GenBank/DDBJ databases">
        <title>Chromosome-level genome assembly of Eucalyptus globulus Labill. provides insights into its genome evolution.</title>
        <authorList>
            <person name="Li X."/>
        </authorList>
    </citation>
    <scope>NUCLEOTIDE SEQUENCE [LARGE SCALE GENOMIC DNA]</scope>
    <source>
        <strain evidence="9">CL2024</strain>
        <tissue evidence="9">Fresh tender leaves</tissue>
    </source>
</reference>
<dbReference type="Pfam" id="PF00249">
    <property type="entry name" value="Myb_DNA-binding"/>
    <property type="match status" value="4"/>
</dbReference>
<dbReference type="PANTHER" id="PTHR46621">
    <property type="entry name" value="SNRNA-ACTIVATING PROTEIN COMPLEX SUBUNIT 4"/>
    <property type="match status" value="1"/>
</dbReference>
<proteinExistence type="predicted"/>
<feature type="domain" description="HTH myb-type" evidence="8">
    <location>
        <begin position="586"/>
        <end position="633"/>
    </location>
</feature>
<feature type="region of interest" description="Disordered" evidence="6">
    <location>
        <begin position="914"/>
        <end position="992"/>
    </location>
</feature>
<keyword evidence="10" id="KW-1185">Reference proteome</keyword>
<evidence type="ECO:0000256" key="3">
    <source>
        <dbReference type="ARBA" id="ARBA00023125"/>
    </source>
</evidence>
<dbReference type="FunFam" id="1.10.10.60:FF:000016">
    <property type="entry name" value="Transcriptional activator Myb isoform A"/>
    <property type="match status" value="1"/>
</dbReference>
<feature type="region of interest" description="Disordered" evidence="6">
    <location>
        <begin position="677"/>
        <end position="715"/>
    </location>
</feature>
<dbReference type="InterPro" id="IPR051575">
    <property type="entry name" value="Myb-like_DNA-bd"/>
</dbReference>
<evidence type="ECO:0000259" key="7">
    <source>
        <dbReference type="PROSITE" id="PS50090"/>
    </source>
</evidence>
<dbReference type="SMART" id="SM00717">
    <property type="entry name" value="SANT"/>
    <property type="match status" value="5"/>
</dbReference>
<dbReference type="InterPro" id="IPR009057">
    <property type="entry name" value="Homeodomain-like_sf"/>
</dbReference>
<feature type="region of interest" description="Disordered" evidence="6">
    <location>
        <begin position="729"/>
        <end position="753"/>
    </location>
</feature>
<feature type="compositionally biased region" description="Basic and acidic residues" evidence="6">
    <location>
        <begin position="957"/>
        <end position="972"/>
    </location>
</feature>
<organism evidence="9 10">
    <name type="scientific">Eucalyptus globulus</name>
    <name type="common">Tasmanian blue gum</name>
    <dbReference type="NCBI Taxonomy" id="34317"/>
    <lineage>
        <taxon>Eukaryota</taxon>
        <taxon>Viridiplantae</taxon>
        <taxon>Streptophyta</taxon>
        <taxon>Embryophyta</taxon>
        <taxon>Tracheophyta</taxon>
        <taxon>Spermatophyta</taxon>
        <taxon>Magnoliopsida</taxon>
        <taxon>eudicotyledons</taxon>
        <taxon>Gunneridae</taxon>
        <taxon>Pentapetalae</taxon>
        <taxon>rosids</taxon>
        <taxon>malvids</taxon>
        <taxon>Myrtales</taxon>
        <taxon>Myrtaceae</taxon>
        <taxon>Myrtoideae</taxon>
        <taxon>Eucalypteae</taxon>
        <taxon>Eucalyptus</taxon>
    </lineage>
</organism>
<keyword evidence="3" id="KW-0238">DNA-binding</keyword>
<feature type="compositionally biased region" description="Basic and acidic residues" evidence="6">
    <location>
        <begin position="929"/>
        <end position="940"/>
    </location>
</feature>
<evidence type="ECO:0000256" key="1">
    <source>
        <dbReference type="ARBA" id="ARBA00004123"/>
    </source>
</evidence>
<evidence type="ECO:0000256" key="4">
    <source>
        <dbReference type="ARBA" id="ARBA00023163"/>
    </source>
</evidence>
<evidence type="ECO:0000313" key="9">
    <source>
        <dbReference type="EMBL" id="KAL3748871.1"/>
    </source>
</evidence>
<dbReference type="AlphaFoldDB" id="A0ABD3LFI2"/>
<feature type="region of interest" description="Disordered" evidence="6">
    <location>
        <begin position="100"/>
        <end position="123"/>
    </location>
</feature>
<dbReference type="InterPro" id="IPR017930">
    <property type="entry name" value="Myb_dom"/>
</dbReference>
<evidence type="ECO:0000259" key="8">
    <source>
        <dbReference type="PROSITE" id="PS51294"/>
    </source>
</evidence>
<protein>
    <submittedName>
        <fullName evidence="9">Uncharacterized protein</fullName>
    </submittedName>
</protein>
<feature type="domain" description="Myb-like" evidence="7">
    <location>
        <begin position="527"/>
        <end position="578"/>
    </location>
</feature>
<feature type="domain" description="HTH myb-type" evidence="8">
    <location>
        <begin position="474"/>
        <end position="529"/>
    </location>
</feature>
<feature type="compositionally biased region" description="Low complexity" evidence="6">
    <location>
        <begin position="101"/>
        <end position="117"/>
    </location>
</feature>
<keyword evidence="4" id="KW-0804">Transcription</keyword>
<gene>
    <name evidence="9" type="ORF">ACJRO7_010024</name>
</gene>
<comment type="subcellular location">
    <subcellularLocation>
        <location evidence="1">Nucleus</location>
    </subcellularLocation>
</comment>
<accession>A0ABD3LFI2</accession>
<feature type="compositionally biased region" description="Low complexity" evidence="6">
    <location>
        <begin position="941"/>
        <end position="951"/>
    </location>
</feature>
<evidence type="ECO:0000256" key="2">
    <source>
        <dbReference type="ARBA" id="ARBA00023015"/>
    </source>
</evidence>
<feature type="compositionally biased region" description="Low complexity" evidence="6">
    <location>
        <begin position="1129"/>
        <end position="1140"/>
    </location>
</feature>